<dbReference type="AlphaFoldDB" id="A0A0A0E8F9"/>
<keyword evidence="1" id="KW-1003">Cell membrane</keyword>
<feature type="transmembrane region" description="Helical" evidence="2">
    <location>
        <begin position="281"/>
        <end position="306"/>
    </location>
</feature>
<dbReference type="PANTHER" id="PTHR43849">
    <property type="entry name" value="BLL3936 PROTEIN"/>
    <property type="match status" value="1"/>
</dbReference>
<comment type="subcellular location">
    <subcellularLocation>
        <location evidence="1">Cell inner membrane</location>
        <topology evidence="1">Multi-pass membrane protein</topology>
    </subcellularLocation>
</comment>
<keyword evidence="5" id="KW-1185">Reference proteome</keyword>
<organism evidence="4 5">
    <name type="scientific">Pseudooceanicola atlanticus</name>
    <dbReference type="NCBI Taxonomy" id="1461694"/>
    <lineage>
        <taxon>Bacteria</taxon>
        <taxon>Pseudomonadati</taxon>
        <taxon>Pseudomonadota</taxon>
        <taxon>Alphaproteobacteria</taxon>
        <taxon>Rhodobacterales</taxon>
        <taxon>Paracoccaceae</taxon>
        <taxon>Pseudooceanicola</taxon>
    </lineage>
</organism>
<evidence type="ECO:0000256" key="2">
    <source>
        <dbReference type="SAM" id="Phobius"/>
    </source>
</evidence>
<gene>
    <name evidence="4" type="ORF">ATO9_19015</name>
</gene>
<feature type="transmembrane region" description="Helical" evidence="2">
    <location>
        <begin position="190"/>
        <end position="209"/>
    </location>
</feature>
<dbReference type="PANTHER" id="PTHR43849:SF2">
    <property type="entry name" value="BLL3936 PROTEIN"/>
    <property type="match status" value="1"/>
</dbReference>
<keyword evidence="2" id="KW-0812">Transmembrane</keyword>
<feature type="transmembrane region" description="Helical" evidence="2">
    <location>
        <begin position="86"/>
        <end position="104"/>
    </location>
</feature>
<reference evidence="4 5" key="1">
    <citation type="journal article" date="2015" name="Antonie Van Leeuwenhoek">
        <title>Pseudooceanicola atlanticus gen. nov. sp. nov., isolated from surface seawater of the Atlantic Ocean and reclassification of Oceanicola batsensis, Oceanicola marinus, Oceanicola nitratireducens, Oceanicola nanhaiensis, Oceanicola antarcticus and Oceanicola flagellatus, as Pseudooceanicola batsensis comb. nov., Pseudooceanicola marinus comb. nov., Pseudooceanicola nitratireducens comb. nov., Pseudooceanicola nanhaiensis comb. nov., Pseudooceanicola antarcticus comb. nov., and Pseudooceanicola flagellatus comb. nov.</title>
        <authorList>
            <person name="Lai Q."/>
            <person name="Li G."/>
            <person name="Liu X."/>
            <person name="Du Y."/>
            <person name="Sun F."/>
            <person name="Shao Z."/>
        </authorList>
    </citation>
    <scope>NUCLEOTIDE SEQUENCE [LARGE SCALE GENOMIC DNA]</scope>
    <source>
        <strain evidence="4 5">22II-s11g</strain>
    </source>
</reference>
<feature type="transmembrane region" description="Helical" evidence="2">
    <location>
        <begin position="572"/>
        <end position="592"/>
    </location>
</feature>
<feature type="transmembrane region" description="Helical" evidence="2">
    <location>
        <begin position="448"/>
        <end position="470"/>
    </location>
</feature>
<keyword evidence="2" id="KW-1133">Transmembrane helix</keyword>
<dbReference type="STRING" id="1461694.ATO9_19015"/>
<dbReference type="EMBL" id="AQQX01000012">
    <property type="protein sequence ID" value="KGM47281.1"/>
    <property type="molecule type" value="Genomic_DNA"/>
</dbReference>
<evidence type="ECO:0000259" key="3">
    <source>
        <dbReference type="Pfam" id="PF06808"/>
    </source>
</evidence>
<feature type="transmembrane region" description="Helical" evidence="2">
    <location>
        <begin position="116"/>
        <end position="136"/>
    </location>
</feature>
<feature type="transmembrane region" description="Helical" evidence="2">
    <location>
        <begin position="539"/>
        <end position="560"/>
    </location>
</feature>
<feature type="transmembrane region" description="Helical" evidence="2">
    <location>
        <begin position="379"/>
        <end position="396"/>
    </location>
</feature>
<feature type="transmembrane region" description="Helical" evidence="2">
    <location>
        <begin position="504"/>
        <end position="527"/>
    </location>
</feature>
<feature type="domain" description="TRAP C4-dicarboxylate transport system permease DctM subunit" evidence="3">
    <location>
        <begin position="130"/>
        <end position="563"/>
    </location>
</feature>
<keyword evidence="2" id="KW-0472">Membrane</keyword>
<dbReference type="InterPro" id="IPR010656">
    <property type="entry name" value="DctM"/>
</dbReference>
<evidence type="ECO:0000313" key="4">
    <source>
        <dbReference type="EMBL" id="KGM47281.1"/>
    </source>
</evidence>
<evidence type="ECO:0000256" key="1">
    <source>
        <dbReference type="RuleBase" id="RU369079"/>
    </source>
</evidence>
<feature type="transmembrane region" description="Helical" evidence="2">
    <location>
        <begin position="354"/>
        <end position="373"/>
    </location>
</feature>
<accession>A0A0A0E8F9</accession>
<dbReference type="Pfam" id="PF06808">
    <property type="entry name" value="DctM"/>
    <property type="match status" value="1"/>
</dbReference>
<feature type="transmembrane region" description="Helical" evidence="2">
    <location>
        <begin position="55"/>
        <end position="74"/>
    </location>
</feature>
<dbReference type="GO" id="GO:0005886">
    <property type="term" value="C:plasma membrane"/>
    <property type="evidence" value="ECO:0007669"/>
    <property type="project" value="UniProtKB-SubCell"/>
</dbReference>
<dbReference type="RefSeq" id="WP_043753051.1">
    <property type="nucleotide sequence ID" value="NZ_AQQX01000012.1"/>
</dbReference>
<feature type="transmembrane region" description="Helical" evidence="2">
    <location>
        <begin position="21"/>
        <end position="43"/>
    </location>
</feature>
<dbReference type="eggNOG" id="COG4666">
    <property type="taxonomic scope" value="Bacteria"/>
</dbReference>
<dbReference type="Proteomes" id="UP000030004">
    <property type="component" value="Unassembled WGS sequence"/>
</dbReference>
<sequence>MTPKSQDTPAQPTEMGTLPAFVRWLLVVSAVLLTAASVNHLFNLGFFMNVRLLEIHYLYVMLLLTLPLVFLVFPCSKSDSYGSTRWWDYFLALLALITCAFFAYYGRSVVNKGWDFAAPLNAVIASFAFWFLLLVAARRTGGWMLFAVILVFSIYPMVASYAPGPIQGFQRSPVETAIFHAMSGESVLGIPMRSFVNLVVGFMIFGVAMQHTGAGPFFIDIAFAALGHVRGGPAKVGVLTSGLTGSMSGSVITNVLTTGSITIPAMKKVGFRPTYAAGIEAAASTGAVLMPPIMGATAFVMATFLATDYTNIVLAAVLPSLFYFFGLFAQIDAYSARNGLKGVPRADLPRIGKVLREGWYFLAVFGLLIWMLLYLKREAIAPFYATALLLFLNQLLSKSRWGRKELMNFLIATGRLFVELVAILAAVGLIVGGLAVTGMSGTISNDLLFIAGGNIFLLLLLGALTSFILGMGMTVTAAYVILAVSLAPALVAGGLDPIGVHLFILYWSMLSYITPPVALAAFAAAAIAQAKPFASAFEAMKLGGIVYIIPFFFVLDPAFILQAGPLESLLTVLRAGLGILLICAGIQGYLFGVGRIETGLPGTIARVLLGIAGLAFAFPSNAGLAVPILGAVGAGAAMAAVAVALVMVSAKQEKA</sequence>
<feature type="transmembrane region" description="Helical" evidence="2">
    <location>
        <begin position="312"/>
        <end position="333"/>
    </location>
</feature>
<dbReference type="GO" id="GO:0022857">
    <property type="term" value="F:transmembrane transporter activity"/>
    <property type="evidence" value="ECO:0007669"/>
    <property type="project" value="UniProtKB-UniRule"/>
</dbReference>
<feature type="transmembrane region" description="Helical" evidence="2">
    <location>
        <begin position="143"/>
        <end position="162"/>
    </location>
</feature>
<feature type="transmembrane region" description="Helical" evidence="2">
    <location>
        <begin position="599"/>
        <end position="618"/>
    </location>
</feature>
<feature type="transmembrane region" description="Helical" evidence="2">
    <location>
        <begin position="416"/>
        <end position="436"/>
    </location>
</feature>
<dbReference type="InterPro" id="IPR011853">
    <property type="entry name" value="TRAP_DctM-Dct_fused"/>
</dbReference>
<protein>
    <submittedName>
        <fullName evidence="4">C4-dicarboxylate ABC transporter</fullName>
    </submittedName>
</protein>
<keyword evidence="1" id="KW-0997">Cell inner membrane</keyword>
<dbReference type="NCBIfam" id="TIGR02123">
    <property type="entry name" value="TRAP_fused"/>
    <property type="match status" value="1"/>
</dbReference>
<feature type="transmembrane region" description="Helical" evidence="2">
    <location>
        <begin position="624"/>
        <end position="648"/>
    </location>
</feature>
<feature type="transmembrane region" description="Helical" evidence="2">
    <location>
        <begin position="477"/>
        <end position="498"/>
    </location>
</feature>
<comment type="caution">
    <text evidence="4">The sequence shown here is derived from an EMBL/GenBank/DDBJ whole genome shotgun (WGS) entry which is preliminary data.</text>
</comment>
<comment type="function">
    <text evidence="1">Part of the tripartite ATP-independent periplasmic (TRAP) transport system.</text>
</comment>
<keyword evidence="1" id="KW-0813">Transport</keyword>
<proteinExistence type="predicted"/>
<name>A0A0A0E8F9_9RHOB</name>
<evidence type="ECO:0000313" key="5">
    <source>
        <dbReference type="Proteomes" id="UP000030004"/>
    </source>
</evidence>